<evidence type="ECO:0000313" key="11">
    <source>
        <dbReference type="EMBL" id="KAK3577096.1"/>
    </source>
</evidence>
<dbReference type="InterPro" id="IPR055066">
    <property type="entry name" value="AASDHPPT_N"/>
</dbReference>
<name>A0AAE0VGT7_9BIVA</name>
<dbReference type="Proteomes" id="UP001195483">
    <property type="component" value="Unassembled WGS sequence"/>
</dbReference>
<dbReference type="FunFam" id="3.90.470.20:FF:000003">
    <property type="entry name" value="L-aminoadipate-semialdehyde dehydrogenase-phosphopantetheinyl transferase"/>
    <property type="match status" value="1"/>
</dbReference>
<evidence type="ECO:0000256" key="5">
    <source>
        <dbReference type="ARBA" id="ARBA00030484"/>
    </source>
</evidence>
<comment type="similarity">
    <text evidence="1">Belongs to the P-Pant transferase superfamily. AcpS family.</text>
</comment>
<dbReference type="EMBL" id="JAEAOA010002175">
    <property type="protein sequence ID" value="KAK3577096.1"/>
    <property type="molecule type" value="Genomic_DNA"/>
</dbReference>
<feature type="domain" description="4'-phosphopantetheinyl transferase N-terminal" evidence="10">
    <location>
        <begin position="20"/>
        <end position="117"/>
    </location>
</feature>
<proteinExistence type="inferred from homology"/>
<evidence type="ECO:0000259" key="10">
    <source>
        <dbReference type="Pfam" id="PF22624"/>
    </source>
</evidence>
<evidence type="ECO:0000256" key="8">
    <source>
        <dbReference type="ARBA" id="ARBA00048794"/>
    </source>
</evidence>
<evidence type="ECO:0000256" key="2">
    <source>
        <dbReference type="ARBA" id="ARBA00013172"/>
    </source>
</evidence>
<reference evidence="11" key="1">
    <citation type="journal article" date="2021" name="Genome Biol. Evol.">
        <title>A High-Quality Reference Genome for a Parasitic Bivalve with Doubly Uniparental Inheritance (Bivalvia: Unionida).</title>
        <authorList>
            <person name="Smith C.H."/>
        </authorList>
    </citation>
    <scope>NUCLEOTIDE SEQUENCE</scope>
    <source>
        <strain evidence="11">CHS0354</strain>
    </source>
</reference>
<dbReference type="Pfam" id="PF01648">
    <property type="entry name" value="ACPS"/>
    <property type="match status" value="1"/>
</dbReference>
<gene>
    <name evidence="11" type="ORF">CHS0354_037126</name>
</gene>
<comment type="caution">
    <text evidence="11">The sequence shown here is derived from an EMBL/GenBank/DDBJ whole genome shotgun (WGS) entry which is preliminary data.</text>
</comment>
<evidence type="ECO:0000313" key="12">
    <source>
        <dbReference type="Proteomes" id="UP001195483"/>
    </source>
</evidence>
<dbReference type="InterPro" id="IPR037143">
    <property type="entry name" value="4-PPantetheinyl_Trfase_dom_sf"/>
</dbReference>
<protein>
    <recommendedName>
        <fullName evidence="3">L-aminoadipate-semialdehyde dehydrogenase-phosphopantetheinyl transferase</fullName>
        <ecNumber evidence="2">2.7.8.7</ecNumber>
    </recommendedName>
    <alternativeName>
        <fullName evidence="5">4'-phosphopantetheinyl transferase</fullName>
    </alternativeName>
    <alternativeName>
        <fullName evidence="6">Alpha-aminoadipic semialdehyde dehydrogenase-phosphopantetheinyl transferase</fullName>
    </alternativeName>
</protein>
<sequence>MLLRDAVMSGCIRWALNSHAWHPKQAEWTLATQCVQPEEKERIGKFYFKRDAKASMVGRLMIRKVVHLVTGIPYKEIQLGRTEKGKPFIINDLPWHCRHFEFNVSHQGEYVVLAAEAESLVGIDIMKLDTPRSTPVPSFLHTMRRQFTSEEMNLIKSAGQEVHQLRTFYRLWCLKESYVKALGIGIGFEVERLNFDLVTPLLQENSILTDTTLSVDSKLQADWKFEEYIVDNHCIAVARKSKNNTPLVLESNKFKMLTFPELVDGAVPLSEPDLNYWENFRTKSEDQFQTNQR</sequence>
<dbReference type="InterPro" id="IPR008278">
    <property type="entry name" value="4-PPantetheinyl_Trfase_dom"/>
</dbReference>
<comment type="catalytic activity">
    <reaction evidence="8">
        <text>apo-[ACP] + acetyl-CoA = acetyl-[ACP] + adenosine 3',5'-bisphosphate + H(+)</text>
        <dbReference type="Rhea" id="RHEA:46564"/>
        <dbReference type="Rhea" id="RHEA-COMP:9621"/>
        <dbReference type="Rhea" id="RHEA-COMP:9690"/>
        <dbReference type="ChEBI" id="CHEBI:15378"/>
        <dbReference type="ChEBI" id="CHEBI:29999"/>
        <dbReference type="ChEBI" id="CHEBI:57288"/>
        <dbReference type="ChEBI" id="CHEBI:58343"/>
        <dbReference type="ChEBI" id="CHEBI:78446"/>
    </reaction>
    <physiologicalReaction direction="left-to-right" evidence="8">
        <dbReference type="Rhea" id="RHEA:46565"/>
    </physiologicalReaction>
</comment>
<accession>A0AAE0VGT7</accession>
<dbReference type="EC" id="2.7.8.7" evidence="2"/>
<dbReference type="GO" id="GO:0000287">
    <property type="term" value="F:magnesium ion binding"/>
    <property type="evidence" value="ECO:0007669"/>
    <property type="project" value="InterPro"/>
</dbReference>
<keyword evidence="4" id="KW-0808">Transferase</keyword>
<keyword evidence="12" id="KW-1185">Reference proteome</keyword>
<evidence type="ECO:0000256" key="6">
    <source>
        <dbReference type="ARBA" id="ARBA00033443"/>
    </source>
</evidence>
<organism evidence="11 12">
    <name type="scientific">Potamilus streckersoni</name>
    <dbReference type="NCBI Taxonomy" id="2493646"/>
    <lineage>
        <taxon>Eukaryota</taxon>
        <taxon>Metazoa</taxon>
        <taxon>Spiralia</taxon>
        <taxon>Lophotrochozoa</taxon>
        <taxon>Mollusca</taxon>
        <taxon>Bivalvia</taxon>
        <taxon>Autobranchia</taxon>
        <taxon>Heteroconchia</taxon>
        <taxon>Palaeoheterodonta</taxon>
        <taxon>Unionida</taxon>
        <taxon>Unionoidea</taxon>
        <taxon>Unionidae</taxon>
        <taxon>Ambleminae</taxon>
        <taxon>Lampsilini</taxon>
        <taxon>Potamilus</taxon>
    </lineage>
</organism>
<feature type="domain" description="4'-phosphopantetheinyl transferase" evidence="9">
    <location>
        <begin position="121"/>
        <end position="238"/>
    </location>
</feature>
<dbReference type="InterPro" id="IPR050559">
    <property type="entry name" value="P-Pant_transferase_sf"/>
</dbReference>
<dbReference type="PANTHER" id="PTHR12215:SF10">
    <property type="entry name" value="L-AMINOADIPATE-SEMIALDEHYDE DEHYDROGENASE-PHOSPHOPANTETHEINYL TRANSFERASE"/>
    <property type="match status" value="1"/>
</dbReference>
<evidence type="ECO:0000256" key="4">
    <source>
        <dbReference type="ARBA" id="ARBA00022679"/>
    </source>
</evidence>
<evidence type="ECO:0000256" key="7">
    <source>
        <dbReference type="ARBA" id="ARBA00048641"/>
    </source>
</evidence>
<dbReference type="SUPFAM" id="SSF56214">
    <property type="entry name" value="4'-phosphopantetheinyl transferase"/>
    <property type="match status" value="2"/>
</dbReference>
<evidence type="ECO:0000256" key="1">
    <source>
        <dbReference type="ARBA" id="ARBA00006195"/>
    </source>
</evidence>
<dbReference type="AlphaFoldDB" id="A0AAE0VGT7"/>
<dbReference type="Gene3D" id="3.90.470.20">
    <property type="entry name" value="4'-phosphopantetheinyl transferase domain"/>
    <property type="match status" value="2"/>
</dbReference>
<dbReference type="GO" id="GO:0005829">
    <property type="term" value="C:cytosol"/>
    <property type="evidence" value="ECO:0007669"/>
    <property type="project" value="TreeGrafter"/>
</dbReference>
<evidence type="ECO:0000259" key="9">
    <source>
        <dbReference type="Pfam" id="PF01648"/>
    </source>
</evidence>
<reference evidence="11" key="2">
    <citation type="journal article" date="2021" name="Genome Biol. Evol.">
        <title>Developing a high-quality reference genome for a parasitic bivalve with doubly uniparental inheritance (Bivalvia: Unionida).</title>
        <authorList>
            <person name="Smith C.H."/>
        </authorList>
    </citation>
    <scope>NUCLEOTIDE SEQUENCE</scope>
    <source>
        <strain evidence="11">CHS0354</strain>
        <tissue evidence="11">Mantle</tissue>
    </source>
</reference>
<dbReference type="GO" id="GO:0019878">
    <property type="term" value="P:lysine biosynthetic process via aminoadipic acid"/>
    <property type="evidence" value="ECO:0007669"/>
    <property type="project" value="TreeGrafter"/>
</dbReference>
<dbReference type="GO" id="GO:0008897">
    <property type="term" value="F:holo-[acyl-carrier-protein] synthase activity"/>
    <property type="evidence" value="ECO:0007669"/>
    <property type="project" value="UniProtKB-EC"/>
</dbReference>
<evidence type="ECO:0000256" key="3">
    <source>
        <dbReference type="ARBA" id="ARBA00016301"/>
    </source>
</evidence>
<dbReference type="Pfam" id="PF22624">
    <property type="entry name" value="AASDHPPT_N"/>
    <property type="match status" value="1"/>
</dbReference>
<reference evidence="11" key="3">
    <citation type="submission" date="2023-05" db="EMBL/GenBank/DDBJ databases">
        <authorList>
            <person name="Smith C.H."/>
        </authorList>
    </citation>
    <scope>NUCLEOTIDE SEQUENCE</scope>
    <source>
        <strain evidence="11">CHS0354</strain>
        <tissue evidence="11">Mantle</tissue>
    </source>
</reference>
<comment type="catalytic activity">
    <reaction evidence="7">
        <text>apo-[ACP] + CoA = holo-[ACP] + adenosine 3',5'-bisphosphate + H(+)</text>
        <dbReference type="Rhea" id="RHEA:12068"/>
        <dbReference type="Rhea" id="RHEA-COMP:9685"/>
        <dbReference type="Rhea" id="RHEA-COMP:9690"/>
        <dbReference type="ChEBI" id="CHEBI:15378"/>
        <dbReference type="ChEBI" id="CHEBI:29999"/>
        <dbReference type="ChEBI" id="CHEBI:57287"/>
        <dbReference type="ChEBI" id="CHEBI:58343"/>
        <dbReference type="ChEBI" id="CHEBI:64479"/>
        <dbReference type="EC" id="2.7.8.7"/>
    </reaction>
    <physiologicalReaction direction="left-to-right" evidence="7">
        <dbReference type="Rhea" id="RHEA:12069"/>
    </physiologicalReaction>
</comment>
<dbReference type="PANTHER" id="PTHR12215">
    <property type="entry name" value="PHOSPHOPANTETHEINE TRANSFERASE"/>
    <property type="match status" value="1"/>
</dbReference>